<evidence type="ECO:0000256" key="4">
    <source>
        <dbReference type="ARBA" id="ARBA00022989"/>
    </source>
</evidence>
<evidence type="ECO:0000256" key="3">
    <source>
        <dbReference type="ARBA" id="ARBA00022692"/>
    </source>
</evidence>
<sequence>MIAVALAGLRTHKLRTLLTSLAIALGVSFLAGTLIYRDTAEAAFFVDLARPAANVDVAVEPRGGAGYGFDRRVDASVLDAVRNVPGVAHVDGRRSGPLGVLGRNGRVIATEGFVGLAVSLPSTPELAMYRLVAGTVPTARGEAALDESTVNRLGLRPGGTFTVVDTDGRHHDLRLTAVVDYGASVPFAWFTVVGLGEADLTALVEPHDYAEIVATAQPGVDPDELTRRVRAAVGSGEYRVFAGDALRWQLAREAAKYSEGLLSTLLAAALVALVVSCLVVRNTFTILVAQRTRQLALLRCVGASRKQIFALVLAESSVVGLVASAAGLALSAGVGRLLILGRDLFGDAVPDHALVVRPGTIAAGLFVGALTAVAAGTLPALAASRISPLAALRDGPGLRAAGRSRFVVAARLVGSVGFGLVGLALMAAGRRPGMGFNGTPVILAGAMACFVGIVVLLPLVIGRLTALVGWLPGRLFGITARLASSAATRNPGRAAANTTALMIGIALMSMFTVVLATARVQGERELAENFPIDFVVDPIPYSGSSVLPDAIVEDLAARPEMGLVARTRTAPARANGYQTIVSAIDPADPDLAGTVEVMEGSLADLGQGTVAIRRSLAYETGLGVGDDVDVSAWDAPGPARRIVAVYDDAPTRGDALVTWSELDDQFGRVAGDEILIRRAEASTVDAAHAALDAVLDRYPLVSVESRAERKAALDKELNKRLSQFAGLLSISTIIAILGIMSTLALSILERTRESATLRALGLGAGQLRRVFLLEALLMGLVAALLGVGFGIGAGWVTADSLITTYGHGRPEIPALQLAGYVALATLAAMLAGILPARRATRTAITAAMSDT</sequence>
<dbReference type="InterPro" id="IPR003838">
    <property type="entry name" value="ABC3_permease_C"/>
</dbReference>
<evidence type="ECO:0000259" key="9">
    <source>
        <dbReference type="Pfam" id="PF12704"/>
    </source>
</evidence>
<dbReference type="InterPro" id="IPR050250">
    <property type="entry name" value="Macrolide_Exporter_MacB"/>
</dbReference>
<evidence type="ECO:0000256" key="2">
    <source>
        <dbReference type="ARBA" id="ARBA00022475"/>
    </source>
</evidence>
<dbReference type="PANTHER" id="PTHR30572">
    <property type="entry name" value="MEMBRANE COMPONENT OF TRANSPORTER-RELATED"/>
    <property type="match status" value="1"/>
</dbReference>
<keyword evidence="5 7" id="KW-0472">Membrane</keyword>
<proteinExistence type="inferred from homology"/>
<reference evidence="10 11" key="1">
    <citation type="journal article" date="2019" name="Int. J. Syst. Evol. Microbiol.">
        <title>The Global Catalogue of Microorganisms (GCM) 10K type strain sequencing project: providing services to taxonomists for standard genome sequencing and annotation.</title>
        <authorList>
            <consortium name="The Broad Institute Genomics Platform"/>
            <consortium name="The Broad Institute Genome Sequencing Center for Infectious Disease"/>
            <person name="Wu L."/>
            <person name="Ma J."/>
        </authorList>
    </citation>
    <scope>NUCLEOTIDE SEQUENCE [LARGE SCALE GENOMIC DNA]</scope>
    <source>
        <strain evidence="10 11">JCM 13250</strain>
    </source>
</reference>
<feature type="domain" description="MacB-like periplasmic core" evidence="9">
    <location>
        <begin position="16"/>
        <end position="231"/>
    </location>
</feature>
<feature type="transmembrane region" description="Helical" evidence="7">
    <location>
        <begin position="494"/>
        <end position="516"/>
    </location>
</feature>
<dbReference type="Pfam" id="PF12704">
    <property type="entry name" value="MacB_PCD"/>
    <property type="match status" value="2"/>
</dbReference>
<evidence type="ECO:0000259" key="8">
    <source>
        <dbReference type="Pfam" id="PF02687"/>
    </source>
</evidence>
<feature type="domain" description="ABC3 transporter permease C-terminal" evidence="8">
    <location>
        <begin position="268"/>
        <end position="388"/>
    </location>
</feature>
<feature type="transmembrane region" description="Helical" evidence="7">
    <location>
        <begin position="769"/>
        <end position="797"/>
    </location>
</feature>
<protein>
    <submittedName>
        <fullName evidence="10">ABC transporter permease</fullName>
    </submittedName>
</protein>
<dbReference type="RefSeq" id="WP_344128488.1">
    <property type="nucleotide sequence ID" value="NZ_BAAALT010000048.1"/>
</dbReference>
<accession>A0ABN2LRE4</accession>
<keyword evidence="11" id="KW-1185">Reference proteome</keyword>
<feature type="domain" description="MacB-like periplasmic core" evidence="9">
    <location>
        <begin position="496"/>
        <end position="693"/>
    </location>
</feature>
<feature type="transmembrane region" description="Helical" evidence="7">
    <location>
        <begin position="441"/>
        <end position="473"/>
    </location>
</feature>
<name>A0ABN2LRE4_9ACTN</name>
<feature type="transmembrane region" description="Helical" evidence="7">
    <location>
        <begin position="359"/>
        <end position="383"/>
    </location>
</feature>
<dbReference type="InterPro" id="IPR025857">
    <property type="entry name" value="MacB_PCD"/>
</dbReference>
<comment type="similarity">
    <text evidence="6">Belongs to the ABC-4 integral membrane protein family.</text>
</comment>
<dbReference type="EMBL" id="BAAALT010000048">
    <property type="protein sequence ID" value="GAA1797551.1"/>
    <property type="molecule type" value="Genomic_DNA"/>
</dbReference>
<organism evidence="10 11">
    <name type="scientific">Luedemannella flava</name>
    <dbReference type="NCBI Taxonomy" id="349316"/>
    <lineage>
        <taxon>Bacteria</taxon>
        <taxon>Bacillati</taxon>
        <taxon>Actinomycetota</taxon>
        <taxon>Actinomycetes</taxon>
        <taxon>Micromonosporales</taxon>
        <taxon>Micromonosporaceae</taxon>
        <taxon>Luedemannella</taxon>
    </lineage>
</organism>
<gene>
    <name evidence="10" type="ORF">GCM10009682_19000</name>
</gene>
<dbReference type="PANTHER" id="PTHR30572:SF4">
    <property type="entry name" value="ABC TRANSPORTER PERMEASE YTRF"/>
    <property type="match status" value="1"/>
</dbReference>
<keyword evidence="3 7" id="KW-0812">Transmembrane</keyword>
<evidence type="ECO:0000256" key="7">
    <source>
        <dbReference type="SAM" id="Phobius"/>
    </source>
</evidence>
<dbReference type="Proteomes" id="UP001500218">
    <property type="component" value="Unassembled WGS sequence"/>
</dbReference>
<evidence type="ECO:0000256" key="5">
    <source>
        <dbReference type="ARBA" id="ARBA00023136"/>
    </source>
</evidence>
<feature type="transmembrane region" description="Helical" evidence="7">
    <location>
        <begin position="724"/>
        <end position="748"/>
    </location>
</feature>
<keyword evidence="2" id="KW-1003">Cell membrane</keyword>
<evidence type="ECO:0000256" key="1">
    <source>
        <dbReference type="ARBA" id="ARBA00004651"/>
    </source>
</evidence>
<feature type="transmembrane region" description="Helical" evidence="7">
    <location>
        <begin position="817"/>
        <end position="836"/>
    </location>
</feature>
<evidence type="ECO:0000313" key="11">
    <source>
        <dbReference type="Proteomes" id="UP001500218"/>
    </source>
</evidence>
<feature type="transmembrane region" description="Helical" evidence="7">
    <location>
        <begin position="408"/>
        <end position="429"/>
    </location>
</feature>
<evidence type="ECO:0000313" key="10">
    <source>
        <dbReference type="EMBL" id="GAA1797551.1"/>
    </source>
</evidence>
<feature type="transmembrane region" description="Helical" evidence="7">
    <location>
        <begin position="308"/>
        <end position="339"/>
    </location>
</feature>
<keyword evidence="4 7" id="KW-1133">Transmembrane helix</keyword>
<comment type="caution">
    <text evidence="10">The sequence shown here is derived from an EMBL/GenBank/DDBJ whole genome shotgun (WGS) entry which is preliminary data.</text>
</comment>
<feature type="domain" description="ABC3 transporter permease C-terminal" evidence="8">
    <location>
        <begin position="728"/>
        <end position="842"/>
    </location>
</feature>
<dbReference type="Pfam" id="PF02687">
    <property type="entry name" value="FtsX"/>
    <property type="match status" value="2"/>
</dbReference>
<feature type="transmembrane region" description="Helical" evidence="7">
    <location>
        <begin position="265"/>
        <end position="288"/>
    </location>
</feature>
<comment type="subcellular location">
    <subcellularLocation>
        <location evidence="1">Cell membrane</location>
        <topology evidence="1">Multi-pass membrane protein</topology>
    </subcellularLocation>
</comment>
<feature type="transmembrane region" description="Helical" evidence="7">
    <location>
        <begin position="16"/>
        <end position="36"/>
    </location>
</feature>
<evidence type="ECO:0000256" key="6">
    <source>
        <dbReference type="ARBA" id="ARBA00038076"/>
    </source>
</evidence>